<dbReference type="SUPFAM" id="SSF46785">
    <property type="entry name" value="Winged helix' DNA-binding domain"/>
    <property type="match status" value="1"/>
</dbReference>
<evidence type="ECO:0000259" key="2">
    <source>
        <dbReference type="Pfam" id="PF12802"/>
    </source>
</evidence>
<dbReference type="InterPro" id="IPR000835">
    <property type="entry name" value="HTH_MarR-typ"/>
</dbReference>
<organism evidence="3 4">
    <name type="scientific">Streptomyces misionensis</name>
    <dbReference type="NCBI Taxonomy" id="67331"/>
    <lineage>
        <taxon>Bacteria</taxon>
        <taxon>Bacillati</taxon>
        <taxon>Actinomycetota</taxon>
        <taxon>Actinomycetes</taxon>
        <taxon>Kitasatosporales</taxon>
        <taxon>Streptomycetaceae</taxon>
        <taxon>Streptomyces</taxon>
    </lineage>
</organism>
<feature type="region of interest" description="Disordered" evidence="1">
    <location>
        <begin position="173"/>
        <end position="196"/>
    </location>
</feature>
<sequence length="196" mass="21239">MNEMKPQKRETLLTYPVKEHGTFLATRVKGGAARRALEEQLTAAARVALLTIDFCGVEAMTNSFVDEFLGKFYLLLAAGDVSADGVRLIGLDEETREGVTVCLERRKQVALDGDTHELLGDASILAGTYAEARRLGDFRAAELAEALGISLPNANNRLKRLVEAGALYRERSAGPERGGKEFTYRLPPAGDGRGDA</sequence>
<gene>
    <name evidence="3" type="ORF">SAMN04490357_1486</name>
</gene>
<evidence type="ECO:0000256" key="1">
    <source>
        <dbReference type="SAM" id="MobiDB-lite"/>
    </source>
</evidence>
<reference evidence="3 4" key="1">
    <citation type="submission" date="2016-10" db="EMBL/GenBank/DDBJ databases">
        <authorList>
            <person name="de Groot N.N."/>
        </authorList>
    </citation>
    <scope>NUCLEOTIDE SEQUENCE [LARGE SCALE GENOMIC DNA]</scope>
    <source>
        <strain evidence="3 4">DSM 40306</strain>
    </source>
</reference>
<dbReference type="Proteomes" id="UP000182375">
    <property type="component" value="Unassembled WGS sequence"/>
</dbReference>
<dbReference type="InterPro" id="IPR036390">
    <property type="entry name" value="WH_DNA-bd_sf"/>
</dbReference>
<dbReference type="Gene3D" id="1.10.10.10">
    <property type="entry name" value="Winged helix-like DNA-binding domain superfamily/Winged helix DNA-binding domain"/>
    <property type="match status" value="1"/>
</dbReference>
<name>A0A1H4QSI2_9ACTN</name>
<dbReference type="GO" id="GO:0003700">
    <property type="term" value="F:DNA-binding transcription factor activity"/>
    <property type="evidence" value="ECO:0007669"/>
    <property type="project" value="InterPro"/>
</dbReference>
<accession>A0A1H4QSI2</accession>
<dbReference type="Pfam" id="PF12802">
    <property type="entry name" value="MarR_2"/>
    <property type="match status" value="1"/>
</dbReference>
<feature type="compositionally biased region" description="Basic and acidic residues" evidence="1">
    <location>
        <begin position="173"/>
        <end position="183"/>
    </location>
</feature>
<dbReference type="AlphaFoldDB" id="A0A1H4QSI2"/>
<feature type="domain" description="HTH marR-type" evidence="2">
    <location>
        <begin position="138"/>
        <end position="177"/>
    </location>
</feature>
<evidence type="ECO:0000313" key="3">
    <source>
        <dbReference type="EMBL" id="SEC22468.1"/>
    </source>
</evidence>
<evidence type="ECO:0000313" key="4">
    <source>
        <dbReference type="Proteomes" id="UP000182375"/>
    </source>
</evidence>
<dbReference type="EMBL" id="FNTD01000004">
    <property type="protein sequence ID" value="SEC22468.1"/>
    <property type="molecule type" value="Genomic_DNA"/>
</dbReference>
<dbReference type="InterPro" id="IPR036388">
    <property type="entry name" value="WH-like_DNA-bd_sf"/>
</dbReference>
<proteinExistence type="predicted"/>
<protein>
    <submittedName>
        <fullName evidence="3">MarR family protein</fullName>
    </submittedName>
</protein>